<keyword evidence="5" id="KW-0808">Transferase</keyword>
<reference evidence="14" key="1">
    <citation type="submission" date="2020-08" db="EMBL/GenBank/DDBJ databases">
        <title>Genome public.</title>
        <authorList>
            <person name="Liu C."/>
            <person name="Sun Q."/>
        </authorList>
    </citation>
    <scope>NUCLEOTIDE SEQUENCE</scope>
    <source>
        <strain evidence="14">BX7</strain>
    </source>
</reference>
<gene>
    <name evidence="14" type="ORF">H8695_07300</name>
</gene>
<dbReference type="SMART" id="SM00304">
    <property type="entry name" value="HAMP"/>
    <property type="match status" value="1"/>
</dbReference>
<dbReference type="Gene3D" id="3.30.565.10">
    <property type="entry name" value="Histidine kinase-like ATPase, C-terminal domain"/>
    <property type="match status" value="1"/>
</dbReference>
<dbReference type="CDD" id="cd00075">
    <property type="entry name" value="HATPase"/>
    <property type="match status" value="1"/>
</dbReference>
<evidence type="ECO:0000256" key="6">
    <source>
        <dbReference type="ARBA" id="ARBA00022692"/>
    </source>
</evidence>
<dbReference type="SUPFAM" id="SSF47384">
    <property type="entry name" value="Homodimeric domain of signal transducing histidine kinase"/>
    <property type="match status" value="1"/>
</dbReference>
<dbReference type="Pfam" id="PF00512">
    <property type="entry name" value="HisKA"/>
    <property type="match status" value="1"/>
</dbReference>
<sequence>MKNWSVKLRITVWLLVVMAVMAALLLAFMLTISSAVVAQSARAQLTAVVQSNLGHVDMQQGKLTLGDGFVFHQNGVTTLLYSKNEALLAGQIPVSFAADEPFENGVTRTVQSAAGDYYVLDLWRPVGWDDGVWVRGLLEAPENQSAARNLLRVAVITAPAFVALAALGCWWITRRAFRPLESITAAADAINEARDLSGRINLPPGKDEFSRLAQTFDGMFERLERSFEAEKQFASDASHELRTPVSVILGACEYAEKFDETPEERRETIEMIHRQAKRMSQMIEQLLSMTRMEQGTEKTTLEPTDLTALTRAACAELGYEPERLILELEPDVTARVDSVQMTRLIVNLVTNAFKYGRPGGHAWVALRRDDGEIQLSVRDDGIGIPEGEREKIWQRFYQVDPSRSSEGGAGLGLALVQQIARAHGGHMTLESVTGVGSVFTLHLPE</sequence>
<feature type="domain" description="HAMP" evidence="13">
    <location>
        <begin position="174"/>
        <end position="228"/>
    </location>
</feature>
<dbReference type="PANTHER" id="PTHR45436:SF5">
    <property type="entry name" value="SENSOR HISTIDINE KINASE TRCS"/>
    <property type="match status" value="1"/>
</dbReference>
<evidence type="ECO:0000256" key="4">
    <source>
        <dbReference type="ARBA" id="ARBA00022553"/>
    </source>
</evidence>
<dbReference type="PROSITE" id="PS50109">
    <property type="entry name" value="HIS_KIN"/>
    <property type="match status" value="1"/>
</dbReference>
<dbReference type="SUPFAM" id="SSF55874">
    <property type="entry name" value="ATPase domain of HSP90 chaperone/DNA topoisomerase II/histidine kinase"/>
    <property type="match status" value="1"/>
</dbReference>
<dbReference type="FunFam" id="3.30.565.10:FF:000006">
    <property type="entry name" value="Sensor histidine kinase WalK"/>
    <property type="match status" value="1"/>
</dbReference>
<dbReference type="Pfam" id="PF02518">
    <property type="entry name" value="HATPase_c"/>
    <property type="match status" value="1"/>
</dbReference>
<evidence type="ECO:0000256" key="3">
    <source>
        <dbReference type="ARBA" id="ARBA00012438"/>
    </source>
</evidence>
<dbReference type="RefSeq" id="WP_249300331.1">
    <property type="nucleotide sequence ID" value="NZ_JACRSP010000003.1"/>
</dbReference>
<comment type="subcellular location">
    <subcellularLocation>
        <location evidence="2">Membrane</location>
    </subcellularLocation>
</comment>
<feature type="domain" description="Histidine kinase" evidence="12">
    <location>
        <begin position="236"/>
        <end position="445"/>
    </location>
</feature>
<organism evidence="14 15">
    <name type="scientific">Feifania hominis</name>
    <dbReference type="NCBI Taxonomy" id="2763660"/>
    <lineage>
        <taxon>Bacteria</taxon>
        <taxon>Bacillati</taxon>
        <taxon>Bacillota</taxon>
        <taxon>Clostridia</taxon>
        <taxon>Eubacteriales</taxon>
        <taxon>Feifaniaceae</taxon>
        <taxon>Feifania</taxon>
    </lineage>
</organism>
<keyword evidence="10 11" id="KW-0472">Membrane</keyword>
<dbReference type="AlphaFoldDB" id="A0A926DEQ7"/>
<comment type="catalytic activity">
    <reaction evidence="1">
        <text>ATP + protein L-histidine = ADP + protein N-phospho-L-histidine.</text>
        <dbReference type="EC" id="2.7.13.3"/>
    </reaction>
</comment>
<keyword evidence="15" id="KW-1185">Reference proteome</keyword>
<dbReference type="SMART" id="SM00388">
    <property type="entry name" value="HisKA"/>
    <property type="match status" value="1"/>
</dbReference>
<dbReference type="InterPro" id="IPR036097">
    <property type="entry name" value="HisK_dim/P_sf"/>
</dbReference>
<dbReference type="PROSITE" id="PS50885">
    <property type="entry name" value="HAMP"/>
    <property type="match status" value="1"/>
</dbReference>
<dbReference type="FunFam" id="1.10.287.130:FF:000001">
    <property type="entry name" value="Two-component sensor histidine kinase"/>
    <property type="match status" value="1"/>
</dbReference>
<name>A0A926DEQ7_9FIRM</name>
<dbReference type="InterPro" id="IPR003661">
    <property type="entry name" value="HisK_dim/P_dom"/>
</dbReference>
<dbReference type="InterPro" id="IPR003660">
    <property type="entry name" value="HAMP_dom"/>
</dbReference>
<evidence type="ECO:0000256" key="11">
    <source>
        <dbReference type="SAM" id="Phobius"/>
    </source>
</evidence>
<evidence type="ECO:0000256" key="5">
    <source>
        <dbReference type="ARBA" id="ARBA00022679"/>
    </source>
</evidence>
<evidence type="ECO:0000256" key="1">
    <source>
        <dbReference type="ARBA" id="ARBA00000085"/>
    </source>
</evidence>
<evidence type="ECO:0000256" key="9">
    <source>
        <dbReference type="ARBA" id="ARBA00023012"/>
    </source>
</evidence>
<evidence type="ECO:0000313" key="15">
    <source>
        <dbReference type="Proteomes" id="UP000620366"/>
    </source>
</evidence>
<dbReference type="CDD" id="cd00082">
    <property type="entry name" value="HisKA"/>
    <property type="match status" value="1"/>
</dbReference>
<comment type="caution">
    <text evidence="14">The sequence shown here is derived from an EMBL/GenBank/DDBJ whole genome shotgun (WGS) entry which is preliminary data.</text>
</comment>
<dbReference type="PRINTS" id="PR00344">
    <property type="entry name" value="BCTRLSENSOR"/>
</dbReference>
<dbReference type="InterPro" id="IPR050428">
    <property type="entry name" value="TCS_sensor_his_kinase"/>
</dbReference>
<keyword evidence="9" id="KW-0902">Two-component regulatory system</keyword>
<keyword evidence="6 11" id="KW-0812">Transmembrane</keyword>
<protein>
    <recommendedName>
        <fullName evidence="3">histidine kinase</fullName>
        <ecNumber evidence="3">2.7.13.3</ecNumber>
    </recommendedName>
</protein>
<evidence type="ECO:0000259" key="12">
    <source>
        <dbReference type="PROSITE" id="PS50109"/>
    </source>
</evidence>
<dbReference type="Gene3D" id="1.10.287.130">
    <property type="match status" value="1"/>
</dbReference>
<keyword evidence="8 11" id="KW-1133">Transmembrane helix</keyword>
<dbReference type="InterPro" id="IPR004358">
    <property type="entry name" value="Sig_transdc_His_kin-like_C"/>
</dbReference>
<dbReference type="Pfam" id="PF00672">
    <property type="entry name" value="HAMP"/>
    <property type="match status" value="1"/>
</dbReference>
<evidence type="ECO:0000256" key="8">
    <source>
        <dbReference type="ARBA" id="ARBA00022989"/>
    </source>
</evidence>
<keyword evidence="4" id="KW-0597">Phosphoprotein</keyword>
<evidence type="ECO:0000256" key="7">
    <source>
        <dbReference type="ARBA" id="ARBA00022777"/>
    </source>
</evidence>
<dbReference type="EMBL" id="JACRSP010000003">
    <property type="protein sequence ID" value="MBC8536487.1"/>
    <property type="molecule type" value="Genomic_DNA"/>
</dbReference>
<evidence type="ECO:0000256" key="10">
    <source>
        <dbReference type="ARBA" id="ARBA00023136"/>
    </source>
</evidence>
<dbReference type="SUPFAM" id="SSF158472">
    <property type="entry name" value="HAMP domain-like"/>
    <property type="match status" value="1"/>
</dbReference>
<dbReference type="PANTHER" id="PTHR45436">
    <property type="entry name" value="SENSOR HISTIDINE KINASE YKOH"/>
    <property type="match status" value="1"/>
</dbReference>
<dbReference type="GO" id="GO:0005886">
    <property type="term" value="C:plasma membrane"/>
    <property type="evidence" value="ECO:0007669"/>
    <property type="project" value="TreeGrafter"/>
</dbReference>
<proteinExistence type="predicted"/>
<dbReference type="GO" id="GO:0000155">
    <property type="term" value="F:phosphorelay sensor kinase activity"/>
    <property type="evidence" value="ECO:0007669"/>
    <property type="project" value="InterPro"/>
</dbReference>
<accession>A0A926DEQ7</accession>
<dbReference type="CDD" id="cd06225">
    <property type="entry name" value="HAMP"/>
    <property type="match status" value="1"/>
</dbReference>
<dbReference type="InterPro" id="IPR005467">
    <property type="entry name" value="His_kinase_dom"/>
</dbReference>
<dbReference type="InterPro" id="IPR036890">
    <property type="entry name" value="HATPase_C_sf"/>
</dbReference>
<feature type="transmembrane region" description="Helical" evidence="11">
    <location>
        <begin position="150"/>
        <end position="172"/>
    </location>
</feature>
<keyword evidence="7 14" id="KW-0418">Kinase</keyword>
<evidence type="ECO:0000313" key="14">
    <source>
        <dbReference type="EMBL" id="MBC8536487.1"/>
    </source>
</evidence>
<dbReference type="Proteomes" id="UP000620366">
    <property type="component" value="Unassembled WGS sequence"/>
</dbReference>
<dbReference type="Gene3D" id="6.10.340.10">
    <property type="match status" value="1"/>
</dbReference>
<dbReference type="InterPro" id="IPR003594">
    <property type="entry name" value="HATPase_dom"/>
</dbReference>
<evidence type="ECO:0000256" key="2">
    <source>
        <dbReference type="ARBA" id="ARBA00004370"/>
    </source>
</evidence>
<dbReference type="EC" id="2.7.13.3" evidence="3"/>
<dbReference type="SMART" id="SM00387">
    <property type="entry name" value="HATPase_c"/>
    <property type="match status" value="1"/>
</dbReference>
<evidence type="ECO:0000259" key="13">
    <source>
        <dbReference type="PROSITE" id="PS50885"/>
    </source>
</evidence>